<keyword evidence="1" id="KW-1133">Transmembrane helix</keyword>
<feature type="transmembrane region" description="Helical" evidence="1">
    <location>
        <begin position="220"/>
        <end position="238"/>
    </location>
</feature>
<keyword evidence="1" id="KW-0812">Transmembrane</keyword>
<feature type="transmembrane region" description="Helical" evidence="1">
    <location>
        <begin position="66"/>
        <end position="84"/>
    </location>
</feature>
<accession>A0A449AZ70</accession>
<dbReference type="RefSeq" id="WP_119572302.1">
    <property type="nucleotide sequence ID" value="NZ_LR215031.1"/>
</dbReference>
<evidence type="ECO:0000313" key="3">
    <source>
        <dbReference type="Proteomes" id="UP000289862"/>
    </source>
</evidence>
<gene>
    <name evidence="2" type="ORF">NCTC10186_00226</name>
</gene>
<feature type="transmembrane region" description="Helical" evidence="1">
    <location>
        <begin position="24"/>
        <end position="46"/>
    </location>
</feature>
<dbReference type="EMBL" id="LR215031">
    <property type="protein sequence ID" value="VEU72756.1"/>
    <property type="molecule type" value="Genomic_DNA"/>
</dbReference>
<evidence type="ECO:0008006" key="4">
    <source>
        <dbReference type="Google" id="ProtNLM"/>
    </source>
</evidence>
<feature type="transmembrane region" description="Helical" evidence="1">
    <location>
        <begin position="90"/>
        <end position="111"/>
    </location>
</feature>
<feature type="transmembrane region" description="Helical" evidence="1">
    <location>
        <begin position="123"/>
        <end position="143"/>
    </location>
</feature>
<dbReference type="Proteomes" id="UP000289862">
    <property type="component" value="Chromosome"/>
</dbReference>
<dbReference type="NCBIfam" id="NF045951">
    <property type="entry name" value="MAG0110_fam"/>
    <property type="match status" value="1"/>
</dbReference>
<organism evidence="2 3">
    <name type="scientific">Mycoplasmopsis gallopavonis</name>
    <dbReference type="NCBI Taxonomy" id="76629"/>
    <lineage>
        <taxon>Bacteria</taxon>
        <taxon>Bacillati</taxon>
        <taxon>Mycoplasmatota</taxon>
        <taxon>Mycoplasmoidales</taxon>
        <taxon>Metamycoplasmataceae</taxon>
        <taxon>Mycoplasmopsis</taxon>
    </lineage>
</organism>
<evidence type="ECO:0000313" key="2">
    <source>
        <dbReference type="EMBL" id="VEU72756.1"/>
    </source>
</evidence>
<reference evidence="2 3" key="1">
    <citation type="submission" date="2019-01" db="EMBL/GenBank/DDBJ databases">
        <authorList>
            <consortium name="Pathogen Informatics"/>
        </authorList>
    </citation>
    <scope>NUCLEOTIDE SEQUENCE [LARGE SCALE GENOMIC DNA]</scope>
    <source>
        <strain evidence="2 3">NCTC10186</strain>
    </source>
</reference>
<evidence type="ECO:0000256" key="1">
    <source>
        <dbReference type="SAM" id="Phobius"/>
    </source>
</evidence>
<protein>
    <recommendedName>
        <fullName evidence="4">Inhibitor of apoptosis-promoting Bax1</fullName>
    </recommendedName>
</protein>
<sequence length="244" mass="27579">MFENQETQYTPEYTIQISSQKNKFYGLIVGTFAIALLITFALTFAFTKIFNWTASTPSLLPIEVQIGLLITFLILGIISLIVVNTKKRPIWIQLIALIFIMIFFATAFSSLIEIYDLSNSWKLLALLAAPALIMAIAGILGYFELVKIQAISVFAIILCLPLIGLLIASFFIYNATMDRLICSISLGILVLSSILNFWIIKKKADAMQFESSKEVIKEGIYWGTKCYVLYMEIAYYLIRIFGKK</sequence>
<name>A0A449AZ70_9BACT</name>
<keyword evidence="3" id="KW-1185">Reference proteome</keyword>
<proteinExistence type="predicted"/>
<dbReference type="AlphaFoldDB" id="A0A449AZ70"/>
<dbReference type="KEGG" id="mgal:NCTC10186_00226"/>
<feature type="transmembrane region" description="Helical" evidence="1">
    <location>
        <begin position="180"/>
        <end position="200"/>
    </location>
</feature>
<keyword evidence="1" id="KW-0472">Membrane</keyword>
<feature type="transmembrane region" description="Helical" evidence="1">
    <location>
        <begin position="149"/>
        <end position="173"/>
    </location>
</feature>